<dbReference type="Proteomes" id="UP000255110">
    <property type="component" value="Unassembled WGS sequence"/>
</dbReference>
<dbReference type="STRING" id="460.Lstg_2883"/>
<feature type="transmembrane region" description="Helical" evidence="1">
    <location>
        <begin position="6"/>
        <end position="22"/>
    </location>
</feature>
<keyword evidence="4" id="KW-1185">Reference proteome</keyword>
<keyword evidence="1" id="KW-0472">Membrane</keyword>
<evidence type="ECO:0000313" key="5">
    <source>
        <dbReference type="Proteomes" id="UP000255110"/>
    </source>
</evidence>
<gene>
    <name evidence="2" type="ORF">Lstg_2883</name>
    <name evidence="3" type="ORF">NCTC11991_02453</name>
</gene>
<evidence type="ECO:0000313" key="2">
    <source>
        <dbReference type="EMBL" id="KTD71675.1"/>
    </source>
</evidence>
<proteinExistence type="predicted"/>
<protein>
    <submittedName>
        <fullName evidence="3">Small integral membrane protein</fullName>
    </submittedName>
</protein>
<evidence type="ECO:0000313" key="3">
    <source>
        <dbReference type="EMBL" id="STY23843.1"/>
    </source>
</evidence>
<feature type="transmembrane region" description="Helical" evidence="1">
    <location>
        <begin position="34"/>
        <end position="52"/>
    </location>
</feature>
<reference evidence="2 4" key="1">
    <citation type="submission" date="2015-11" db="EMBL/GenBank/DDBJ databases">
        <title>Genomic analysis of 38 Legionella species identifies large and diverse effector repertoires.</title>
        <authorList>
            <person name="Burstein D."/>
            <person name="Amaro F."/>
            <person name="Zusman T."/>
            <person name="Lifshitz Z."/>
            <person name="Cohen O."/>
            <person name="Gilbert J.A."/>
            <person name="Pupko T."/>
            <person name="Shuman H.A."/>
            <person name="Segal G."/>
        </authorList>
    </citation>
    <scope>NUCLEOTIDE SEQUENCE [LARGE SCALE GENOMIC DNA]</scope>
    <source>
        <strain evidence="2 4">SC-18-C9</strain>
    </source>
</reference>
<dbReference type="Proteomes" id="UP000054820">
    <property type="component" value="Unassembled WGS sequence"/>
</dbReference>
<keyword evidence="1" id="KW-0812">Transmembrane</keyword>
<dbReference type="AlphaFoldDB" id="A0A378LAJ3"/>
<dbReference type="EMBL" id="LNYZ01000030">
    <property type="protein sequence ID" value="KTD71675.1"/>
    <property type="molecule type" value="Genomic_DNA"/>
</dbReference>
<accession>A0A378LAJ3</accession>
<evidence type="ECO:0000256" key="1">
    <source>
        <dbReference type="SAM" id="Phobius"/>
    </source>
</evidence>
<keyword evidence="1" id="KW-1133">Transmembrane helix</keyword>
<dbReference type="RefSeq" id="WP_058478400.1">
    <property type="nucleotide sequence ID" value="NZ_CAAAIO010000021.1"/>
</dbReference>
<evidence type="ECO:0000313" key="4">
    <source>
        <dbReference type="Proteomes" id="UP000054820"/>
    </source>
</evidence>
<name>A0A378LAJ3_9GAMM</name>
<reference evidence="3 5" key="2">
    <citation type="submission" date="2018-06" db="EMBL/GenBank/DDBJ databases">
        <authorList>
            <consortium name="Pathogen Informatics"/>
            <person name="Doyle S."/>
        </authorList>
    </citation>
    <scope>NUCLEOTIDE SEQUENCE [LARGE SCALE GENOMIC DNA]</scope>
    <source>
        <strain evidence="3 5">NCTC11991</strain>
    </source>
</reference>
<dbReference type="EMBL" id="UGOY01000001">
    <property type="protein sequence ID" value="STY23843.1"/>
    <property type="molecule type" value="Genomic_DNA"/>
</dbReference>
<organism evidence="3 5">
    <name type="scientific">Legionella steigerwaltii</name>
    <dbReference type="NCBI Taxonomy" id="460"/>
    <lineage>
        <taxon>Bacteria</taxon>
        <taxon>Pseudomonadati</taxon>
        <taxon>Pseudomonadota</taxon>
        <taxon>Gammaproteobacteria</taxon>
        <taxon>Legionellales</taxon>
        <taxon>Legionellaceae</taxon>
        <taxon>Legionella</taxon>
    </lineage>
</organism>
<sequence length="67" mass="7557">MLTGAFIFLVIAIISGYIRFKGTNPASIFPAKIIFYVSTLIFLILLLFYFFYPAPPVAQEVINPLLQ</sequence>
<dbReference type="OrthoDB" id="5653787at2"/>